<keyword evidence="3" id="KW-1185">Reference proteome</keyword>
<dbReference type="OrthoDB" id="239865at2759"/>
<gene>
    <name evidence="2" type="ORF">Glove_81g47</name>
</gene>
<evidence type="ECO:0000313" key="2">
    <source>
        <dbReference type="EMBL" id="RHZ84437.1"/>
    </source>
</evidence>
<comment type="caution">
    <text evidence="2">The sequence shown here is derived from an EMBL/GenBank/DDBJ whole genome shotgun (WGS) entry which is preliminary data.</text>
</comment>
<name>A0A397JAB0_9GLOM</name>
<dbReference type="Pfam" id="PF00400">
    <property type="entry name" value="WD40"/>
    <property type="match status" value="4"/>
</dbReference>
<feature type="compositionally biased region" description="Basic and acidic residues" evidence="1">
    <location>
        <begin position="28"/>
        <end position="49"/>
    </location>
</feature>
<organism evidence="2 3">
    <name type="scientific">Diversispora epigaea</name>
    <dbReference type="NCBI Taxonomy" id="1348612"/>
    <lineage>
        <taxon>Eukaryota</taxon>
        <taxon>Fungi</taxon>
        <taxon>Fungi incertae sedis</taxon>
        <taxon>Mucoromycota</taxon>
        <taxon>Glomeromycotina</taxon>
        <taxon>Glomeromycetes</taxon>
        <taxon>Diversisporales</taxon>
        <taxon>Diversisporaceae</taxon>
        <taxon>Diversispora</taxon>
    </lineage>
</organism>
<dbReference type="SMART" id="SM00320">
    <property type="entry name" value="WD40"/>
    <property type="match status" value="7"/>
</dbReference>
<dbReference type="EMBL" id="PQFF01000077">
    <property type="protein sequence ID" value="RHZ84437.1"/>
    <property type="molecule type" value="Genomic_DNA"/>
</dbReference>
<dbReference type="Proteomes" id="UP000266861">
    <property type="component" value="Unassembled WGS sequence"/>
</dbReference>
<evidence type="ECO:0000256" key="1">
    <source>
        <dbReference type="SAM" id="MobiDB-lite"/>
    </source>
</evidence>
<reference evidence="2 3" key="1">
    <citation type="submission" date="2018-08" db="EMBL/GenBank/DDBJ databases">
        <title>Genome and evolution of the arbuscular mycorrhizal fungus Diversispora epigaea (formerly Glomus versiforme) and its bacterial endosymbionts.</title>
        <authorList>
            <person name="Sun X."/>
            <person name="Fei Z."/>
            <person name="Harrison M."/>
        </authorList>
    </citation>
    <scope>NUCLEOTIDE SEQUENCE [LARGE SCALE GENOMIC DNA]</scope>
    <source>
        <strain evidence="2 3">IT104</strain>
    </source>
</reference>
<dbReference type="Gene3D" id="2.130.10.10">
    <property type="entry name" value="YVTN repeat-like/Quinoprotein amine dehydrogenase"/>
    <property type="match status" value="2"/>
</dbReference>
<dbReference type="PANTHER" id="PTHR13211">
    <property type="entry name" value="TELOMERASE CAJAL BODY PROTEIN 1"/>
    <property type="match status" value="1"/>
</dbReference>
<evidence type="ECO:0000313" key="3">
    <source>
        <dbReference type="Proteomes" id="UP000266861"/>
    </source>
</evidence>
<protein>
    <submittedName>
        <fullName evidence="2">Uncharacterized protein</fullName>
    </submittedName>
</protein>
<accession>A0A397JAB0</accession>
<dbReference type="InterPro" id="IPR001680">
    <property type="entry name" value="WD40_rpt"/>
</dbReference>
<proteinExistence type="predicted"/>
<dbReference type="STRING" id="1348612.A0A397JAB0"/>
<dbReference type="InterPro" id="IPR051150">
    <property type="entry name" value="SWT21/TCAB1_mRNA_Telomere"/>
</dbReference>
<dbReference type="SUPFAM" id="SSF50978">
    <property type="entry name" value="WD40 repeat-like"/>
    <property type="match status" value="1"/>
</dbReference>
<dbReference type="InterPro" id="IPR036322">
    <property type="entry name" value="WD40_repeat_dom_sf"/>
</dbReference>
<dbReference type="InterPro" id="IPR015943">
    <property type="entry name" value="WD40/YVTN_repeat-like_dom_sf"/>
</dbReference>
<dbReference type="PANTHER" id="PTHR13211:SF0">
    <property type="entry name" value="TELOMERASE CAJAL BODY PROTEIN 1"/>
    <property type="match status" value="1"/>
</dbReference>
<dbReference type="AlphaFoldDB" id="A0A397JAB0"/>
<feature type="region of interest" description="Disordered" evidence="1">
    <location>
        <begin position="27"/>
        <end position="52"/>
    </location>
</feature>
<sequence length="482" mass="55248">MNSSANIITEPITELIESITEITTKTTENYHQKPEEGEEKKENNLDKENNNWTETNTNQSYYYYQTFLYDFSQSLTSLYSTKKLFNQTVWESLRNIGNINEGSYIPHVPNGLEDNFFKAAKWSPDGSCILTSSNDSILRIFDLSSNVFEVSEELDLNPSLSIHSGETIYEFCWYPLMSSQDPATCCFLSSSREHPIHLWDAFTGKSRCSFTIINHRDQVIGPNSLSFNLDGSKIYCGYKNMIKIYDSNRPGYDGIECPTTTTRKSKDGQKGIISCLAFNPDFSGLYAAGSYSQTIGLYDESNNNLLYILRGSQSEPIGSITQVLFSPDGNYLYSASRRDNRIRCWDIRNSGEILYNLYREGDTNQRMSFDIDNAGRYLITGDQYGKIMIYDLTQDIENNENGISKFVVLEITGHDDSISSATFHPFLPLITSCSGQRKFEFPLDNIENNNEFKHKQDNSLKIWKVEGKYEWNYYNVEENVKM</sequence>